<comment type="function">
    <text evidence="11">ATP dependent phosphorylation of adenosine and other related nucleoside analogs to monophosphate derivatives.</text>
</comment>
<evidence type="ECO:0000256" key="8">
    <source>
        <dbReference type="ARBA" id="ARBA00022777"/>
    </source>
</evidence>
<keyword evidence="7 11" id="KW-0547">Nucleotide-binding</keyword>
<sequence length="390" mass="43330">MARRRVFGMCNPILDVILKTDMKRLNDLGLNVGTTIVGKDDEVFKLISRIVANNEEINFVIGGSLLNSLRVCKDLSNKDKNCGLIPVFFSGGISDDSGGILLQELLTEAEIDYKFHISDKPNLETGRCLVLVTNNERTLITGLGSAKDYSVKTFDSNEIQQALAESKIVATSGYFIEVCFEAVLKAAKYCDSSRGVGPSCSFVLGLSAEFVPRKYIKELYQLFPMIDFMVGNEKEFLSLYKYLSTFIGKSHYGKTGLETTDELAKLVEQEEGLLDEFLKDIYSHLKPNCTILCTRGPKPVISLSYCDDGVKIKHHKCIYVPRERLVDFNGCGDAFLGGFIYGLSNSFPLDASVYMGHFAASNVSQNVGCSFDFSNKPTLEEIQCILREQE</sequence>
<dbReference type="GO" id="GO:0044209">
    <property type="term" value="P:AMP salvage"/>
    <property type="evidence" value="ECO:0007669"/>
    <property type="project" value="UniProtKB-UniRule"/>
</dbReference>
<evidence type="ECO:0000256" key="7">
    <source>
        <dbReference type="ARBA" id="ARBA00022741"/>
    </source>
</evidence>
<evidence type="ECO:0000313" key="14">
    <source>
        <dbReference type="Proteomes" id="UP001311799"/>
    </source>
</evidence>
<feature type="active site" description="Proton acceptor" evidence="10">
    <location>
        <position position="333"/>
    </location>
</feature>
<evidence type="ECO:0000256" key="11">
    <source>
        <dbReference type="RuleBase" id="RU368116"/>
    </source>
</evidence>
<keyword evidence="11" id="KW-0460">Magnesium</keyword>
<keyword evidence="5 11" id="KW-0808">Transferase</keyword>
<comment type="catalytic activity">
    <reaction evidence="11">
        <text>adenosine + ATP = AMP + ADP + H(+)</text>
        <dbReference type="Rhea" id="RHEA:20824"/>
        <dbReference type="ChEBI" id="CHEBI:15378"/>
        <dbReference type="ChEBI" id="CHEBI:16335"/>
        <dbReference type="ChEBI" id="CHEBI:30616"/>
        <dbReference type="ChEBI" id="CHEBI:456215"/>
        <dbReference type="ChEBI" id="CHEBI:456216"/>
        <dbReference type="EC" id="2.7.1.20"/>
    </reaction>
</comment>
<evidence type="ECO:0000256" key="3">
    <source>
        <dbReference type="ARBA" id="ARBA00010688"/>
    </source>
</evidence>
<dbReference type="InterPro" id="IPR029056">
    <property type="entry name" value="Ribokinase-like"/>
</dbReference>
<dbReference type="Pfam" id="PF00294">
    <property type="entry name" value="PfkB"/>
    <property type="match status" value="1"/>
</dbReference>
<accession>A0AAV9Y0S8</accession>
<dbReference type="EMBL" id="JAWDEY010000008">
    <property type="protein sequence ID" value="KAK6590154.1"/>
    <property type="molecule type" value="Genomic_DNA"/>
</dbReference>
<dbReference type="GO" id="GO:0006144">
    <property type="term" value="P:purine nucleobase metabolic process"/>
    <property type="evidence" value="ECO:0007669"/>
    <property type="project" value="TreeGrafter"/>
</dbReference>
<name>A0AAV9Y0S8_9CRYT</name>
<dbReference type="GO" id="GO:0005634">
    <property type="term" value="C:nucleus"/>
    <property type="evidence" value="ECO:0007669"/>
    <property type="project" value="TreeGrafter"/>
</dbReference>
<dbReference type="InterPro" id="IPR011611">
    <property type="entry name" value="PfkB_dom"/>
</dbReference>
<comment type="pathway">
    <text evidence="2 11">Purine metabolism; AMP biosynthesis via salvage pathway; AMP from adenosine: step 1/1.</text>
</comment>
<keyword evidence="6 11" id="KW-0660">Purine salvage</keyword>
<reference evidence="13 14" key="1">
    <citation type="submission" date="2023-10" db="EMBL/GenBank/DDBJ databases">
        <title>Comparative genomics analysis reveals potential genetic determinants of host preference in Cryptosporidium xiaoi.</title>
        <authorList>
            <person name="Xiao L."/>
            <person name="Li J."/>
        </authorList>
    </citation>
    <scope>NUCLEOTIDE SEQUENCE [LARGE SCALE GENOMIC DNA]</scope>
    <source>
        <strain evidence="13 14">52996</strain>
    </source>
</reference>
<proteinExistence type="inferred from homology"/>
<dbReference type="GO" id="GO:0005524">
    <property type="term" value="F:ATP binding"/>
    <property type="evidence" value="ECO:0007669"/>
    <property type="project" value="UniProtKB-UniRule"/>
</dbReference>
<evidence type="ECO:0000313" key="13">
    <source>
        <dbReference type="EMBL" id="KAK6590154.1"/>
    </source>
</evidence>
<dbReference type="GO" id="GO:0005829">
    <property type="term" value="C:cytosol"/>
    <property type="evidence" value="ECO:0007669"/>
    <property type="project" value="TreeGrafter"/>
</dbReference>
<organism evidence="13 14">
    <name type="scientific">Cryptosporidium xiaoi</name>
    <dbReference type="NCBI Taxonomy" id="659607"/>
    <lineage>
        <taxon>Eukaryota</taxon>
        <taxon>Sar</taxon>
        <taxon>Alveolata</taxon>
        <taxon>Apicomplexa</taxon>
        <taxon>Conoidasida</taxon>
        <taxon>Coccidia</taxon>
        <taxon>Eucoccidiorida</taxon>
        <taxon>Eimeriorina</taxon>
        <taxon>Cryptosporidiidae</taxon>
        <taxon>Cryptosporidium</taxon>
    </lineage>
</organism>
<evidence type="ECO:0000256" key="10">
    <source>
        <dbReference type="PIRSR" id="PIRSR601805-1"/>
    </source>
</evidence>
<dbReference type="Proteomes" id="UP001311799">
    <property type="component" value="Unassembled WGS sequence"/>
</dbReference>
<keyword evidence="9 11" id="KW-0067">ATP-binding</keyword>
<dbReference type="SUPFAM" id="SSF53613">
    <property type="entry name" value="Ribokinase-like"/>
    <property type="match status" value="1"/>
</dbReference>
<dbReference type="GO" id="GO:0006166">
    <property type="term" value="P:purine ribonucleoside salvage"/>
    <property type="evidence" value="ECO:0007669"/>
    <property type="project" value="UniProtKB-KW"/>
</dbReference>
<keyword evidence="8 11" id="KW-0418">Kinase</keyword>
<protein>
    <recommendedName>
        <fullName evidence="4 11">Adenosine kinase</fullName>
        <shortName evidence="11">AK</shortName>
        <ecNumber evidence="4 11">2.7.1.20</ecNumber>
    </recommendedName>
    <alternativeName>
        <fullName evidence="11">Adenosine 5'-phosphotransferase</fullName>
    </alternativeName>
</protein>
<dbReference type="PANTHER" id="PTHR45769">
    <property type="entry name" value="ADENOSINE KINASE"/>
    <property type="match status" value="1"/>
</dbReference>
<dbReference type="Gene3D" id="3.40.1190.20">
    <property type="match status" value="1"/>
</dbReference>
<dbReference type="GO" id="GO:0004001">
    <property type="term" value="F:adenosine kinase activity"/>
    <property type="evidence" value="ECO:0007669"/>
    <property type="project" value="UniProtKB-UniRule"/>
</dbReference>
<gene>
    <name evidence="13" type="ORF">RS030_172625</name>
</gene>
<dbReference type="Gene3D" id="3.30.1110.10">
    <property type="match status" value="1"/>
</dbReference>
<evidence type="ECO:0000259" key="12">
    <source>
        <dbReference type="Pfam" id="PF00294"/>
    </source>
</evidence>
<evidence type="ECO:0000256" key="5">
    <source>
        <dbReference type="ARBA" id="ARBA00022679"/>
    </source>
</evidence>
<keyword evidence="14" id="KW-1185">Reference proteome</keyword>
<feature type="domain" description="Carbohydrate kinase PfkB" evidence="12">
    <location>
        <begin position="53"/>
        <end position="372"/>
    </location>
</feature>
<evidence type="ECO:0000256" key="9">
    <source>
        <dbReference type="ARBA" id="ARBA00022840"/>
    </source>
</evidence>
<evidence type="ECO:0000256" key="1">
    <source>
        <dbReference type="ARBA" id="ARBA00001946"/>
    </source>
</evidence>
<dbReference type="InterPro" id="IPR001805">
    <property type="entry name" value="Adenokinase"/>
</dbReference>
<comment type="cofactor">
    <cofactor evidence="1 11">
        <name>Mg(2+)</name>
        <dbReference type="ChEBI" id="CHEBI:18420"/>
    </cofactor>
</comment>
<comment type="caution">
    <text evidence="13">The sequence shown here is derived from an EMBL/GenBank/DDBJ whole genome shotgun (WGS) entry which is preliminary data.</text>
</comment>
<dbReference type="AlphaFoldDB" id="A0AAV9Y0S8"/>
<dbReference type="CDD" id="cd01168">
    <property type="entry name" value="adenosine_kinase"/>
    <property type="match status" value="1"/>
</dbReference>
<evidence type="ECO:0000256" key="6">
    <source>
        <dbReference type="ARBA" id="ARBA00022726"/>
    </source>
</evidence>
<evidence type="ECO:0000256" key="4">
    <source>
        <dbReference type="ARBA" id="ARBA00012119"/>
    </source>
</evidence>
<dbReference type="PANTHER" id="PTHR45769:SF3">
    <property type="entry name" value="ADENOSINE KINASE"/>
    <property type="match status" value="1"/>
</dbReference>
<evidence type="ECO:0000256" key="2">
    <source>
        <dbReference type="ARBA" id="ARBA00004801"/>
    </source>
</evidence>
<dbReference type="EC" id="2.7.1.20" evidence="4 11"/>
<comment type="similarity">
    <text evidence="3 11">Belongs to the carbohydrate kinase PfkB family.</text>
</comment>